<keyword evidence="2" id="KW-0732">Signal</keyword>
<evidence type="ECO:0000313" key="4">
    <source>
        <dbReference type="Proteomes" id="UP000253664"/>
    </source>
</evidence>
<evidence type="ECO:0000256" key="1">
    <source>
        <dbReference type="SAM" id="MobiDB-lite"/>
    </source>
</evidence>
<reference evidence="3 4" key="1">
    <citation type="journal article" date="2015" name="BMC Genomics">
        <title>Insights from the genome of Ophiocordyceps polyrhachis-furcata to pathogenicity and host specificity in insect fungi.</title>
        <authorList>
            <person name="Wichadakul D."/>
            <person name="Kobmoo N."/>
            <person name="Ingsriswang S."/>
            <person name="Tangphatsornruang S."/>
            <person name="Chantasingh D."/>
            <person name="Luangsa-ard J.J."/>
            <person name="Eurwilaichitr L."/>
        </authorList>
    </citation>
    <scope>NUCLEOTIDE SEQUENCE [LARGE SCALE GENOMIC DNA]</scope>
    <source>
        <strain evidence="3 4">BCC 54312</strain>
    </source>
</reference>
<dbReference type="EMBL" id="LKCN02000010">
    <property type="protein sequence ID" value="RCI11680.1"/>
    <property type="molecule type" value="Genomic_DNA"/>
</dbReference>
<organism evidence="3 4">
    <name type="scientific">Ophiocordyceps polyrhachis-furcata BCC 54312</name>
    <dbReference type="NCBI Taxonomy" id="1330021"/>
    <lineage>
        <taxon>Eukaryota</taxon>
        <taxon>Fungi</taxon>
        <taxon>Dikarya</taxon>
        <taxon>Ascomycota</taxon>
        <taxon>Pezizomycotina</taxon>
        <taxon>Sordariomycetes</taxon>
        <taxon>Hypocreomycetidae</taxon>
        <taxon>Hypocreales</taxon>
        <taxon>Ophiocordycipitaceae</taxon>
        <taxon>Ophiocordyceps</taxon>
    </lineage>
</organism>
<dbReference type="AlphaFoldDB" id="A0A367LB77"/>
<feature type="compositionally biased region" description="Gly residues" evidence="1">
    <location>
        <begin position="78"/>
        <end position="89"/>
    </location>
</feature>
<dbReference type="Proteomes" id="UP000253664">
    <property type="component" value="Unassembled WGS sequence"/>
</dbReference>
<feature type="region of interest" description="Disordered" evidence="1">
    <location>
        <begin position="49"/>
        <end position="89"/>
    </location>
</feature>
<sequence>MRILAAIVAIVTTASAAPTIQDNAQLQRRAEHAEPLLIWKRFIYQTSWGRRKGRSSTPLVTTRRRKDSVQDEEVQGRTGKGSIGRTGEK</sequence>
<evidence type="ECO:0000313" key="3">
    <source>
        <dbReference type="EMBL" id="RCI11680.1"/>
    </source>
</evidence>
<comment type="caution">
    <text evidence="3">The sequence shown here is derived from an EMBL/GenBank/DDBJ whole genome shotgun (WGS) entry which is preliminary data.</text>
</comment>
<feature type="signal peptide" evidence="2">
    <location>
        <begin position="1"/>
        <end position="16"/>
    </location>
</feature>
<dbReference type="STRING" id="1330021.A0A367LB77"/>
<accession>A0A367LB77</accession>
<evidence type="ECO:0000256" key="2">
    <source>
        <dbReference type="SAM" id="SignalP"/>
    </source>
</evidence>
<dbReference type="OrthoDB" id="10621017at2759"/>
<keyword evidence="4" id="KW-1185">Reference proteome</keyword>
<feature type="chain" id="PRO_5016784960" evidence="2">
    <location>
        <begin position="17"/>
        <end position="89"/>
    </location>
</feature>
<name>A0A367LB77_9HYPO</name>
<proteinExistence type="predicted"/>
<gene>
    <name evidence="3" type="ORF">L249_7578</name>
</gene>
<protein>
    <submittedName>
        <fullName evidence="3">Uncharacterized protein</fullName>
    </submittedName>
</protein>